<proteinExistence type="predicted"/>
<dbReference type="AlphaFoldDB" id="A0A8J2BL58"/>
<dbReference type="EMBL" id="CAJNOB010000020">
    <property type="protein sequence ID" value="CAF0698447.1"/>
    <property type="molecule type" value="Genomic_DNA"/>
</dbReference>
<comment type="caution">
    <text evidence="1">The sequence shown here is derived from an EMBL/GenBank/DDBJ whole genome shotgun (WGS) entry which is preliminary data.</text>
</comment>
<organism evidence="1 2">
    <name type="scientific">Candidatus Methylacidithermus pantelleriae</name>
    <dbReference type="NCBI Taxonomy" id="2744239"/>
    <lineage>
        <taxon>Bacteria</taxon>
        <taxon>Pseudomonadati</taxon>
        <taxon>Verrucomicrobiota</taxon>
        <taxon>Methylacidiphilae</taxon>
        <taxon>Methylacidiphilales</taxon>
        <taxon>Methylacidiphilaceae</taxon>
        <taxon>Candidatus Methylacidithermus</taxon>
    </lineage>
</organism>
<evidence type="ECO:0000313" key="2">
    <source>
        <dbReference type="Proteomes" id="UP000663859"/>
    </source>
</evidence>
<gene>
    <name evidence="1" type="ORF">MPNT_270020</name>
</gene>
<sequence>MCEATERIFLGVDAVEEAWDTLLSYPLRPALFAFHPAQAGLIPGLALLLDGLFPFGNSKRPTFLLPQNKREPPF</sequence>
<keyword evidence="2" id="KW-1185">Reference proteome</keyword>
<reference evidence="1" key="1">
    <citation type="submission" date="2021-02" db="EMBL/GenBank/DDBJ databases">
        <authorList>
            <person name="Cremers G."/>
            <person name="Picone N."/>
        </authorList>
    </citation>
    <scope>NUCLEOTIDE SEQUENCE</scope>
    <source>
        <strain evidence="1">PQ17</strain>
    </source>
</reference>
<dbReference type="Proteomes" id="UP000663859">
    <property type="component" value="Unassembled WGS sequence"/>
</dbReference>
<protein>
    <submittedName>
        <fullName evidence="1">Uncharacterized protein</fullName>
    </submittedName>
</protein>
<accession>A0A8J2BL58</accession>
<evidence type="ECO:0000313" key="1">
    <source>
        <dbReference type="EMBL" id="CAF0698447.1"/>
    </source>
</evidence>
<name>A0A8J2BL58_9BACT</name>